<evidence type="ECO:0000313" key="1">
    <source>
        <dbReference type="EMBL" id="KAK4306659.1"/>
    </source>
</evidence>
<accession>A0AAE1PG44</accession>
<comment type="caution">
    <text evidence="1">The sequence shown here is derived from an EMBL/GenBank/DDBJ whole genome shotgun (WGS) entry which is preliminary data.</text>
</comment>
<dbReference type="AlphaFoldDB" id="A0AAE1PG44"/>
<gene>
    <name evidence="1" type="ORF">Pmani_021552</name>
</gene>
<name>A0AAE1PG44_9EUCA</name>
<keyword evidence="2" id="KW-1185">Reference proteome</keyword>
<dbReference type="EMBL" id="JAWZYT010002104">
    <property type="protein sequence ID" value="KAK4306659.1"/>
    <property type="molecule type" value="Genomic_DNA"/>
</dbReference>
<protein>
    <submittedName>
        <fullName evidence="1">Uncharacterized protein</fullName>
    </submittedName>
</protein>
<reference evidence="1" key="1">
    <citation type="submission" date="2023-11" db="EMBL/GenBank/DDBJ databases">
        <title>Genome assemblies of two species of porcelain crab, Petrolisthes cinctipes and Petrolisthes manimaculis (Anomura: Porcellanidae).</title>
        <authorList>
            <person name="Angst P."/>
        </authorList>
    </citation>
    <scope>NUCLEOTIDE SEQUENCE</scope>
    <source>
        <strain evidence="1">PB745_02</strain>
        <tissue evidence="1">Gill</tissue>
    </source>
</reference>
<organism evidence="1 2">
    <name type="scientific">Petrolisthes manimaculis</name>
    <dbReference type="NCBI Taxonomy" id="1843537"/>
    <lineage>
        <taxon>Eukaryota</taxon>
        <taxon>Metazoa</taxon>
        <taxon>Ecdysozoa</taxon>
        <taxon>Arthropoda</taxon>
        <taxon>Crustacea</taxon>
        <taxon>Multicrustacea</taxon>
        <taxon>Malacostraca</taxon>
        <taxon>Eumalacostraca</taxon>
        <taxon>Eucarida</taxon>
        <taxon>Decapoda</taxon>
        <taxon>Pleocyemata</taxon>
        <taxon>Anomura</taxon>
        <taxon>Galatheoidea</taxon>
        <taxon>Porcellanidae</taxon>
        <taxon>Petrolisthes</taxon>
    </lineage>
</organism>
<sequence>MAENLQSVGCKQQYSSQTKLVALRVREYLRSLHPLLNEGKLDNELVVATGISVRSLQRFKREAKDNCVSSPPSKRQKTSPVLNSIDKFDEECIRRVIAFFYDRGEIPTVESILEKIKEAPINFKGQRTSFYRWMKKMGFRFKKTDRGRHLIMERQDIVLARCKYLRRIKENRESCNPRPEIYHCRG</sequence>
<evidence type="ECO:0000313" key="2">
    <source>
        <dbReference type="Proteomes" id="UP001292094"/>
    </source>
</evidence>
<proteinExistence type="predicted"/>
<dbReference type="Proteomes" id="UP001292094">
    <property type="component" value="Unassembled WGS sequence"/>
</dbReference>